<dbReference type="EMBL" id="AM180252">
    <property type="protein sequence ID" value="CAJ54836.1"/>
    <property type="molecule type" value="Genomic_DNA"/>
</dbReference>
<dbReference type="PANTHER" id="PTHR20858:SF17">
    <property type="entry name" value="HYDROXYMETHYLPYRIMIDINE_PHOSPHOMETHYLPYRIMIDINE KINASE THI20-RELATED"/>
    <property type="match status" value="1"/>
</dbReference>
<dbReference type="SUPFAM" id="SSF53613">
    <property type="entry name" value="Ribokinase-like"/>
    <property type="match status" value="1"/>
</dbReference>
<dbReference type="InterPro" id="IPR013749">
    <property type="entry name" value="PM/HMP-P_kinase-1"/>
</dbReference>
<dbReference type="InterPro" id="IPR029056">
    <property type="entry name" value="Ribokinase-like"/>
</dbReference>
<protein>
    <recommendedName>
        <fullName evidence="2">hydroxymethylpyrimidine kinase</fullName>
        <ecNumber evidence="2">2.7.1.49</ecNumber>
    </recommendedName>
</protein>
<dbReference type="Proteomes" id="UP000002430">
    <property type="component" value="Chromosome"/>
</dbReference>
<evidence type="ECO:0000256" key="3">
    <source>
        <dbReference type="ARBA" id="ARBA00022679"/>
    </source>
</evidence>
<keyword evidence="5 8" id="KW-0418">Kinase</keyword>
<dbReference type="AlphaFoldDB" id="Q1MQ91"/>
<name>Q1MQ91_LAWIP</name>
<evidence type="ECO:0000256" key="2">
    <source>
        <dbReference type="ARBA" id="ARBA00012135"/>
    </source>
</evidence>
<dbReference type="eggNOG" id="COG0351">
    <property type="taxonomic scope" value="Bacteria"/>
</dbReference>
<dbReference type="PANTHER" id="PTHR20858">
    <property type="entry name" value="PHOSPHOMETHYLPYRIMIDINE KINASE"/>
    <property type="match status" value="1"/>
</dbReference>
<dbReference type="STRING" id="363253.LI0782"/>
<dbReference type="FunFam" id="3.40.1190.20:FF:000003">
    <property type="entry name" value="Phosphomethylpyrimidine kinase ThiD"/>
    <property type="match status" value="1"/>
</dbReference>
<keyword evidence="4" id="KW-0547">Nucleotide-binding</keyword>
<dbReference type="CDD" id="cd01169">
    <property type="entry name" value="HMPP_kinase"/>
    <property type="match status" value="1"/>
</dbReference>
<organism evidence="8 9">
    <name type="scientific">Lawsonia intracellularis (strain PHE/MN1-00)</name>
    <dbReference type="NCBI Taxonomy" id="363253"/>
    <lineage>
        <taxon>Bacteria</taxon>
        <taxon>Pseudomonadati</taxon>
        <taxon>Thermodesulfobacteriota</taxon>
        <taxon>Desulfovibrionia</taxon>
        <taxon>Desulfovibrionales</taxon>
        <taxon>Desulfovibrionaceae</taxon>
        <taxon>Lawsonia</taxon>
    </lineage>
</organism>
<reference evidence="8 9" key="1">
    <citation type="submission" date="2005-11" db="EMBL/GenBank/DDBJ databases">
        <title>The complete genome sequence of Lawsonia intracellularis: the causative agent of proliferative enteropathy.</title>
        <authorList>
            <person name="Kaur K."/>
            <person name="Zhang Q."/>
            <person name="Beckler D."/>
            <person name="Munir S."/>
            <person name="Li L."/>
            <person name="Kinsley K."/>
            <person name="Herron L."/>
            <person name="Peterson A."/>
            <person name="May B."/>
            <person name="Singh S."/>
            <person name="Gebhart C."/>
            <person name="Kapur V."/>
        </authorList>
    </citation>
    <scope>NUCLEOTIDE SEQUENCE [LARGE SCALE GENOMIC DNA]</scope>
    <source>
        <strain evidence="8 9">PHE/MN1-00</strain>
    </source>
</reference>
<dbReference type="Gene3D" id="3.40.1190.20">
    <property type="match status" value="1"/>
</dbReference>
<accession>Q1MQ91</accession>
<evidence type="ECO:0000256" key="1">
    <source>
        <dbReference type="ARBA" id="ARBA00004948"/>
    </source>
</evidence>
<proteinExistence type="predicted"/>
<dbReference type="GO" id="GO:0005829">
    <property type="term" value="C:cytosol"/>
    <property type="evidence" value="ECO:0007669"/>
    <property type="project" value="TreeGrafter"/>
</dbReference>
<dbReference type="OrthoDB" id="9810880at2"/>
<dbReference type="HOGENOM" id="CLU_020520_0_0_7"/>
<keyword evidence="9" id="KW-1185">Reference proteome</keyword>
<dbReference type="EC" id="2.7.1.49" evidence="2"/>
<evidence type="ECO:0000259" key="7">
    <source>
        <dbReference type="Pfam" id="PF08543"/>
    </source>
</evidence>
<dbReference type="GO" id="GO:0008972">
    <property type="term" value="F:phosphomethylpyrimidine kinase activity"/>
    <property type="evidence" value="ECO:0007669"/>
    <property type="project" value="InterPro"/>
</dbReference>
<evidence type="ECO:0000313" key="8">
    <source>
        <dbReference type="EMBL" id="CAJ54836.1"/>
    </source>
</evidence>
<dbReference type="InterPro" id="IPR004399">
    <property type="entry name" value="HMP/HMP-P_kinase_dom"/>
</dbReference>
<keyword evidence="3" id="KW-0808">Transferase</keyword>
<feature type="domain" description="Pyridoxamine kinase/Phosphomethylpyrimidine kinase" evidence="7">
    <location>
        <begin position="19"/>
        <end position="267"/>
    </location>
</feature>
<dbReference type="RefSeq" id="WP_011526865.1">
    <property type="nucleotide sequence ID" value="NC_008011.1"/>
</dbReference>
<keyword evidence="6" id="KW-0067">ATP-binding</keyword>
<gene>
    <name evidence="8" type="primary">thiD</name>
    <name evidence="8" type="ordered locus">LI0782</name>
</gene>
<dbReference type="GO" id="GO:0009228">
    <property type="term" value="P:thiamine biosynthetic process"/>
    <property type="evidence" value="ECO:0007669"/>
    <property type="project" value="InterPro"/>
</dbReference>
<dbReference type="Pfam" id="PF08543">
    <property type="entry name" value="Phos_pyr_kin"/>
    <property type="match status" value="1"/>
</dbReference>
<dbReference type="GO" id="GO:0005524">
    <property type="term" value="F:ATP binding"/>
    <property type="evidence" value="ECO:0007669"/>
    <property type="project" value="UniProtKB-KW"/>
</dbReference>
<evidence type="ECO:0000256" key="4">
    <source>
        <dbReference type="ARBA" id="ARBA00022741"/>
    </source>
</evidence>
<evidence type="ECO:0000256" key="6">
    <source>
        <dbReference type="ARBA" id="ARBA00022840"/>
    </source>
</evidence>
<dbReference type="NCBIfam" id="TIGR00097">
    <property type="entry name" value="HMP-P_kinase"/>
    <property type="match status" value="1"/>
</dbReference>
<dbReference type="GO" id="GO:0008902">
    <property type="term" value="F:hydroxymethylpyrimidine kinase activity"/>
    <property type="evidence" value="ECO:0007669"/>
    <property type="project" value="UniProtKB-EC"/>
</dbReference>
<comment type="pathway">
    <text evidence="1">Cofactor biosynthesis; thiamine diphosphate biosynthesis.</text>
</comment>
<dbReference type="KEGG" id="lip:LI0782"/>
<dbReference type="UniPathway" id="UPA00060">
    <property type="reaction ID" value="UER00138"/>
</dbReference>
<dbReference type="GO" id="GO:0009229">
    <property type="term" value="P:thiamine diphosphate biosynthetic process"/>
    <property type="evidence" value="ECO:0007669"/>
    <property type="project" value="UniProtKB-UniPathway"/>
</dbReference>
<sequence length="277" mass="29803">MGKSSPSNPPCILTIAGSDSGGGAGIQADLKTIAILGGFGLSVITALTAQNGLGVTGIHTPDPSFIELQLNTIYKGFFVNVLKTGMLFSVPIIEIVKNIIKKQQTLAVIDPVCVSQSGYQLLEHTAIDALRTHILPLAMLVTPNKPEAELLTEMQIESEKDIYIAGKRLIDMGAKAVLIKGGHFYKNNLVTNYVDWYIEKNSTNPIPLSQPAIKTKNNHGTGCTLSAAIATYIGLGLELKKAILQAQTYLNYCLKFSYTPGKGIGPPNHTAWLNRKL</sequence>
<evidence type="ECO:0000256" key="5">
    <source>
        <dbReference type="ARBA" id="ARBA00022777"/>
    </source>
</evidence>
<evidence type="ECO:0000313" key="9">
    <source>
        <dbReference type="Proteomes" id="UP000002430"/>
    </source>
</evidence>